<dbReference type="EMBL" id="AP014940">
    <property type="protein sequence ID" value="BAV99427.1"/>
    <property type="molecule type" value="Genomic_DNA"/>
</dbReference>
<name>A0AAU9AJW5_LYSEN</name>
<protein>
    <submittedName>
        <fullName evidence="1">Uncharacterized protein</fullName>
    </submittedName>
</protein>
<evidence type="ECO:0000313" key="1">
    <source>
        <dbReference type="EMBL" id="BAV99427.1"/>
    </source>
</evidence>
<gene>
    <name evidence="1" type="ORF">LEN_3940</name>
</gene>
<dbReference type="Proteomes" id="UP000218824">
    <property type="component" value="Chromosome"/>
</dbReference>
<evidence type="ECO:0000313" key="2">
    <source>
        <dbReference type="Proteomes" id="UP000218824"/>
    </source>
</evidence>
<reference evidence="1 2" key="1">
    <citation type="journal article" date="2017" name="DNA Res.">
        <title>Complete genome sequence and expression profile of the commercial lytic enzyme producer Lysobacter enzymogenes M497-1.</title>
        <authorList>
            <person name="Takami H."/>
            <person name="Toyoda A."/>
            <person name="Uchiyama I."/>
            <person name="Itoh T."/>
            <person name="Takaki Y."/>
            <person name="Arai W."/>
            <person name="Nishi S."/>
            <person name="Kawai M."/>
            <person name="Shinya K."/>
            <person name="Ikeda H."/>
        </authorList>
    </citation>
    <scope>NUCLEOTIDE SEQUENCE [LARGE SCALE GENOMIC DNA]</scope>
    <source>
        <strain evidence="1 2">M497-1</strain>
    </source>
</reference>
<sequence>MAETCFKFDRPVGTGRYDHRLDFIEAGSGRGRRADKIKVAKWIAAQEADLNELDLRKKVKGLVTFIRSAGMRSR</sequence>
<dbReference type="KEGG" id="lem:LEN_3940"/>
<proteinExistence type="predicted"/>
<accession>A0AAU9AJW5</accession>
<dbReference type="AlphaFoldDB" id="A0AAU9AJW5"/>
<organism evidence="1 2">
    <name type="scientific">Lysobacter enzymogenes</name>
    <dbReference type="NCBI Taxonomy" id="69"/>
    <lineage>
        <taxon>Bacteria</taxon>
        <taxon>Pseudomonadati</taxon>
        <taxon>Pseudomonadota</taxon>
        <taxon>Gammaproteobacteria</taxon>
        <taxon>Lysobacterales</taxon>
        <taxon>Lysobacteraceae</taxon>
        <taxon>Lysobacter</taxon>
    </lineage>
</organism>